<dbReference type="RefSeq" id="WP_021532592.1">
    <property type="nucleotide sequence ID" value="NZ_MH618673.1"/>
</dbReference>
<gene>
    <name evidence="3" type="primary">traS</name>
</gene>
<keyword evidence="2" id="KW-0472">Membrane</keyword>
<keyword evidence="2" id="KW-1133">Transmembrane helix</keyword>
<evidence type="ECO:0000313" key="3">
    <source>
        <dbReference type="EMBL" id="AXQ87005.1"/>
    </source>
</evidence>
<dbReference type="AlphaFoldDB" id="A0A385EP02"/>
<organism evidence="3">
    <name type="scientific">Escherichia coli</name>
    <dbReference type="NCBI Taxonomy" id="562"/>
    <lineage>
        <taxon>Bacteria</taxon>
        <taxon>Pseudomonadati</taxon>
        <taxon>Pseudomonadota</taxon>
        <taxon>Gammaproteobacteria</taxon>
        <taxon>Enterobacterales</taxon>
        <taxon>Enterobacteriaceae</taxon>
        <taxon>Escherichia</taxon>
    </lineage>
</organism>
<reference evidence="3" key="1">
    <citation type="journal article" date="2019" name="Plasmid">
        <title>pBuzz: A cryptic rolling-circle plasmid from a commensal Escherichia coli has two inversely oriented oriTs and is mobilised by a B/O plasmid.</title>
        <authorList>
            <person name="Moran R.A."/>
            <person name="Hall R.M."/>
        </authorList>
    </citation>
    <scope>NUCLEOTIDE SEQUENCE</scope>
    <source>
        <strain evidence="3">838B</strain>
        <plasmid evidence="3">p838B-R</plasmid>
    </source>
</reference>
<keyword evidence="2" id="KW-0812">Transmembrane</keyword>
<feature type="transmembrane region" description="Helical" evidence="2">
    <location>
        <begin position="29"/>
        <end position="50"/>
    </location>
</feature>
<proteinExistence type="predicted"/>
<geneLocation type="plasmid" evidence="3">
    <name>p838B-R</name>
</geneLocation>
<name>A0A385EP02_ECOLX</name>
<evidence type="ECO:0000256" key="1">
    <source>
        <dbReference type="SAM" id="MobiDB-lite"/>
    </source>
</evidence>
<accession>A0A385EP02</accession>
<keyword evidence="3" id="KW-0614">Plasmid</keyword>
<sequence>MSCELPPFTLLRTEHGNVIARDNRDNQEFVFAECYSTAIAALILAAVTLYTERKAYEKDPATHRPGPGTMAFPAPATGHGIQRRSPVTTVSALNRGTLPLLSQDRHPPLHSGRFMAITADG</sequence>
<feature type="region of interest" description="Disordered" evidence="1">
    <location>
        <begin position="58"/>
        <end position="85"/>
    </location>
</feature>
<protein>
    <submittedName>
        <fullName evidence="3">TraS</fullName>
    </submittedName>
</protein>
<dbReference type="EMBL" id="MH618673">
    <property type="protein sequence ID" value="AXQ87005.1"/>
    <property type="molecule type" value="Genomic_DNA"/>
</dbReference>
<evidence type="ECO:0000256" key="2">
    <source>
        <dbReference type="SAM" id="Phobius"/>
    </source>
</evidence>